<proteinExistence type="predicted"/>
<keyword evidence="2" id="KW-1185">Reference proteome</keyword>
<comment type="caution">
    <text evidence="1">The sequence shown here is derived from an EMBL/GenBank/DDBJ whole genome shotgun (WGS) entry which is preliminary data.</text>
</comment>
<evidence type="ECO:0000313" key="2">
    <source>
        <dbReference type="Proteomes" id="UP001241377"/>
    </source>
</evidence>
<gene>
    <name evidence="1" type="ORF">QFC19_003600</name>
</gene>
<sequence>MTSPSMQFAPAWLKKPSGTSSAGSATSGGHPANSTLAFSQAVASAPTIGNLQHSLGTEENSGLSGVPSSGIKQTGTPNPLGQSYSQIASPRNEFSSYPNHGLSSAITSASVHLSTAIDGSSPAGDNKARPFRYSREVMLALFEEEKVRERPLELMEWAMHPNNSSGHVGAEQGGIASIILSDKAGIPMGLVEWTTEEKKLFANPIRRQPAHPDRSESSLSTTLSSRRNGHLAGTGETRSPGGRGFGRGEGGAFGGVSGGTRYTPSGAPAATPDYIAAGNEDRRAAGGAGTGERLPWTPGVKLRDPTPASDSAFGAGRGERTGLIGERRSLRGTARREVPEAGAVDASPRPPAAAIGGQGSWRPNIRSTPSAGSFEGVLGFSGTTVNKPQGEATTEGTTAPSAANGWRDRNDGSNNGAVPSPSGGPSWGKGRWRAAALEREATDRDTSEKRPALAALVKGNSAENPQPSESTVVIPPATPVEQRDQQVSYEDISAQAGTAPSVPAPAAPSGEADPRSIKWFYTDPSGQQQGPFEATNMQTWFAANYFNDTLPLRREHETSYRTLAALKEETASMKEPFLSPSVPKFPPNLPIPSRVHSQSEHTSRQGLDAGMSDMISSLPQTASPHLASGQQTPHRNENLFSTASPAFGQANINRSTDPFSGTASYHSSPVVQNGIPVRTAWDNAVASPAISRPAFGGNFQQEIPQIQHQQSYGGFPPQPQFGQPRSLFDAPQVQSPFAPVPAPVQSPWASQGAGHPQQMLPGQNFVSSPFHQPMQSPYHQYAGPVPSMMPWQGTPTPQSAAVQPHQQQAYQPSFASMPPAPNQASPLMANEQPSIAESLLSPVQSQGVPQHDAISNETVVGESQVEPAAAPQDGPVTQEVIPNVPEVEVQPEVVAPVHIASPVLVPAVKETKTKVKAKKLAKPAPAVEKQEVVEAVPEPEVQTVQSDLIAGSPAGATPSVAPWASKDEEKVKVQTGPSLRDIQEAEAKAAEARKHEAKAKATASKAATANTVVDPETTQTVSWGLPSRTGGAGSSATSVPAPAASPAPVWGSSDAAPKKTLKQIQEEEQRRAKAAAQAKVAASPAAAAQQGKRGYADLAATQASQPTSGGVWSTVGASGKAVGAPVPAPATKSKSTSTPSMTVTPVKPASTISKTAKSASLDDIAPSVEFIRWCKEALKGLKVNMDEFIQMLLTFPVEPGASGRADLLEIISDSVYANSSTLDGRRFAQEFYTKRKADAQNRLANGSQAPSKINSLADIVKTQPKAATSDFGGFKVVKAKGKGRK</sequence>
<name>A0ACC2W0K9_9TREE</name>
<dbReference type="Proteomes" id="UP001241377">
    <property type="component" value="Unassembled WGS sequence"/>
</dbReference>
<protein>
    <submittedName>
        <fullName evidence="1">Uncharacterized protein</fullName>
    </submittedName>
</protein>
<organism evidence="1 2">
    <name type="scientific">Naganishia cerealis</name>
    <dbReference type="NCBI Taxonomy" id="610337"/>
    <lineage>
        <taxon>Eukaryota</taxon>
        <taxon>Fungi</taxon>
        <taxon>Dikarya</taxon>
        <taxon>Basidiomycota</taxon>
        <taxon>Agaricomycotina</taxon>
        <taxon>Tremellomycetes</taxon>
        <taxon>Filobasidiales</taxon>
        <taxon>Filobasidiaceae</taxon>
        <taxon>Naganishia</taxon>
    </lineage>
</organism>
<reference evidence="1" key="1">
    <citation type="submission" date="2023-04" db="EMBL/GenBank/DDBJ databases">
        <title>Draft Genome sequencing of Naganishia species isolated from polar environments using Oxford Nanopore Technology.</title>
        <authorList>
            <person name="Leo P."/>
            <person name="Venkateswaran K."/>
        </authorList>
    </citation>
    <scope>NUCLEOTIDE SEQUENCE</scope>
    <source>
        <strain evidence="1">MNA-CCFEE 5261</strain>
    </source>
</reference>
<accession>A0ACC2W0K9</accession>
<dbReference type="EMBL" id="JASBWR010000035">
    <property type="protein sequence ID" value="KAJ9105142.1"/>
    <property type="molecule type" value="Genomic_DNA"/>
</dbReference>
<evidence type="ECO:0000313" key="1">
    <source>
        <dbReference type="EMBL" id="KAJ9105142.1"/>
    </source>
</evidence>